<dbReference type="Proteomes" id="UP001626550">
    <property type="component" value="Unassembled WGS sequence"/>
</dbReference>
<dbReference type="Pfam" id="PF22675">
    <property type="entry name" value="KH-I_KHDC4-BBP"/>
    <property type="match status" value="1"/>
</dbReference>
<dbReference type="GO" id="GO:0003723">
    <property type="term" value="F:RNA binding"/>
    <property type="evidence" value="ECO:0007669"/>
    <property type="project" value="UniProtKB-KW"/>
</dbReference>
<name>A0ABD2QH91_9PLAT</name>
<dbReference type="SUPFAM" id="SSF54791">
    <property type="entry name" value="Eukaryotic type KH-domain (KH-domain type I)"/>
    <property type="match status" value="1"/>
</dbReference>
<dbReference type="InterPro" id="IPR055256">
    <property type="entry name" value="KH_1_KHDC4/BBP-like"/>
</dbReference>
<reference evidence="3 4" key="1">
    <citation type="submission" date="2024-11" db="EMBL/GenBank/DDBJ databases">
        <title>Adaptive evolution of stress response genes in parasites aligns with host niche diversity.</title>
        <authorList>
            <person name="Hahn C."/>
            <person name="Resl P."/>
        </authorList>
    </citation>
    <scope>NUCLEOTIDE SEQUENCE [LARGE SCALE GENOMIC DNA]</scope>
    <source>
        <strain evidence="3">EGGRZ-B1_66</strain>
        <tissue evidence="3">Body</tissue>
    </source>
</reference>
<evidence type="ECO:0000259" key="2">
    <source>
        <dbReference type="SMART" id="SM00322"/>
    </source>
</evidence>
<dbReference type="InterPro" id="IPR004087">
    <property type="entry name" value="KH_dom"/>
</dbReference>
<keyword evidence="1" id="KW-0694">RNA-binding</keyword>
<dbReference type="PANTHER" id="PTHR11208">
    <property type="entry name" value="RNA-BINDING PROTEIN RELATED"/>
    <property type="match status" value="1"/>
</dbReference>
<dbReference type="SMART" id="SM00322">
    <property type="entry name" value="KH"/>
    <property type="match status" value="1"/>
</dbReference>
<organism evidence="3 4">
    <name type="scientific">Cichlidogyrus casuarinus</name>
    <dbReference type="NCBI Taxonomy" id="1844966"/>
    <lineage>
        <taxon>Eukaryota</taxon>
        <taxon>Metazoa</taxon>
        <taxon>Spiralia</taxon>
        <taxon>Lophotrochozoa</taxon>
        <taxon>Platyhelminthes</taxon>
        <taxon>Monogenea</taxon>
        <taxon>Monopisthocotylea</taxon>
        <taxon>Dactylogyridea</taxon>
        <taxon>Ancyrocephalidae</taxon>
        <taxon>Cichlidogyrus</taxon>
    </lineage>
</organism>
<dbReference type="PANTHER" id="PTHR11208:SF125">
    <property type="entry name" value="KH DOMAIN-CONTAINING RNA-BINDING PROTEIN QKI"/>
    <property type="match status" value="1"/>
</dbReference>
<protein>
    <recommendedName>
        <fullName evidence="2">K Homology domain-containing protein</fullName>
    </recommendedName>
</protein>
<evidence type="ECO:0000256" key="1">
    <source>
        <dbReference type="ARBA" id="ARBA00022884"/>
    </source>
</evidence>
<dbReference type="InterPro" id="IPR036612">
    <property type="entry name" value="KH_dom_type_1_sf"/>
</dbReference>
<proteinExistence type="predicted"/>
<dbReference type="FunFam" id="3.30.1370.10:FF:000028">
    <property type="entry name" value="protein quaking isoform X2"/>
    <property type="match status" value="1"/>
</dbReference>
<comment type="caution">
    <text evidence="3">The sequence shown here is derived from an EMBL/GenBank/DDBJ whole genome shotgun (WGS) entry which is preliminary data.</text>
</comment>
<dbReference type="AlphaFoldDB" id="A0ABD2QH91"/>
<evidence type="ECO:0000313" key="4">
    <source>
        <dbReference type="Proteomes" id="UP001626550"/>
    </source>
</evidence>
<evidence type="ECO:0000313" key="3">
    <source>
        <dbReference type="EMBL" id="KAL3318687.1"/>
    </source>
</evidence>
<dbReference type="Gene3D" id="3.30.1370.10">
    <property type="entry name" value="K Homology domain, type 1"/>
    <property type="match status" value="1"/>
</dbReference>
<accession>A0ABD2QH91</accession>
<sequence>MITPPSVIVNSFYSQTALFCLGYSLRWCSALARRFLTYLPLTCTRFTHAPSSLSSSNVPAEIQRVRERLFHMNGSVRRPDDHLPDPCGPIVTRQEKVFVPVKENPNYNFVGRLLGPRGLTAKQLEQDLECKIMVRGQGSMRDKRKEDMNRGKPNWEHLDEELHILVSVEDYENRADIKLKRAVDTIRQFLEQGVRTEGTDEIKRRQLMELALINGTYRETTRNTTASNILQPINQSLLGTAPFGKRAPLLGLYSPQAPSRLLRAGFAHAFEDSISDLLPVCKYPRGTAGCEDECCNLTLTSSSDFNNNRNIVNGETACPLCKWPSGPSSCLLMISSMLSRQSSSLACRRSEFSCLSLFACVLVLLCSVNWSKGLCSLKFIHLTDKDRQQATLQQQAQLQQQLLLQHQQQQLVAQNLSVLGSTNQSSAGMSITYLHIALKYSETLAYFLIVFYSCACE</sequence>
<gene>
    <name evidence="3" type="ORF">Ciccas_002640</name>
</gene>
<dbReference type="EMBL" id="JBJKFK010000214">
    <property type="protein sequence ID" value="KAL3318687.1"/>
    <property type="molecule type" value="Genomic_DNA"/>
</dbReference>
<dbReference type="InterPro" id="IPR045071">
    <property type="entry name" value="BBP-like"/>
</dbReference>
<keyword evidence="4" id="KW-1185">Reference proteome</keyword>
<feature type="domain" description="K Homology" evidence="2">
    <location>
        <begin position="91"/>
        <end position="191"/>
    </location>
</feature>